<dbReference type="InterPro" id="IPR001139">
    <property type="entry name" value="Glyco_hydro_30"/>
</dbReference>
<dbReference type="InterPro" id="IPR017853">
    <property type="entry name" value="GH"/>
</dbReference>
<proteinExistence type="inferred from homology"/>
<evidence type="ECO:0000256" key="4">
    <source>
        <dbReference type="RuleBase" id="RU361188"/>
    </source>
</evidence>
<dbReference type="PANTHER" id="PTHR11069">
    <property type="entry name" value="GLUCOSYLCERAMIDASE"/>
    <property type="match status" value="1"/>
</dbReference>
<evidence type="ECO:0000313" key="7">
    <source>
        <dbReference type="EMBL" id="EHQ31092.1"/>
    </source>
</evidence>
<evidence type="ECO:0000256" key="2">
    <source>
        <dbReference type="ARBA" id="ARBA00022729"/>
    </source>
</evidence>
<dbReference type="HOGENOM" id="CLU_014379_4_0_10"/>
<dbReference type="eggNOG" id="COG5520">
    <property type="taxonomic scope" value="Bacteria"/>
</dbReference>
<reference evidence="7" key="1">
    <citation type="submission" date="2011-09" db="EMBL/GenBank/DDBJ databases">
        <title>The permanent draft genome of Mucilaginibacter paludis DSM 18603.</title>
        <authorList>
            <consortium name="US DOE Joint Genome Institute (JGI-PGF)"/>
            <person name="Lucas S."/>
            <person name="Han J."/>
            <person name="Lapidus A."/>
            <person name="Bruce D."/>
            <person name="Goodwin L."/>
            <person name="Pitluck S."/>
            <person name="Peters L."/>
            <person name="Kyrpides N."/>
            <person name="Mavromatis K."/>
            <person name="Ivanova N."/>
            <person name="Mikhailova N."/>
            <person name="Held B."/>
            <person name="Detter J.C."/>
            <person name="Tapia R."/>
            <person name="Han C."/>
            <person name="Land M."/>
            <person name="Hauser L."/>
            <person name="Markowitz V."/>
            <person name="Cheng J.-F."/>
            <person name="Hugenholtz P."/>
            <person name="Woyke T."/>
            <person name="Wu D."/>
            <person name="Tindall B."/>
            <person name="Brambilla E."/>
            <person name="Klenk H.-P."/>
            <person name="Eisen J.A."/>
        </authorList>
    </citation>
    <scope>NUCLEOTIDE SEQUENCE [LARGE SCALE GENOMIC DNA]</scope>
    <source>
        <strain evidence="7">DSM 18603</strain>
    </source>
</reference>
<protein>
    <submittedName>
        <fullName evidence="7">Glycoside hydrolase family 30</fullName>
    </submittedName>
</protein>
<dbReference type="Gene3D" id="3.20.20.80">
    <property type="entry name" value="Glycosidases"/>
    <property type="match status" value="1"/>
</dbReference>
<dbReference type="InterPro" id="IPR013780">
    <property type="entry name" value="Glyco_hydro_b"/>
</dbReference>
<evidence type="ECO:0000313" key="8">
    <source>
        <dbReference type="Proteomes" id="UP000002774"/>
    </source>
</evidence>
<dbReference type="PRINTS" id="PR00843">
    <property type="entry name" value="GLHYDRLASE30"/>
</dbReference>
<dbReference type="GO" id="GO:0006680">
    <property type="term" value="P:glucosylceramide catabolic process"/>
    <property type="evidence" value="ECO:0007669"/>
    <property type="project" value="TreeGrafter"/>
</dbReference>
<keyword evidence="8" id="KW-1185">Reference proteome</keyword>
<keyword evidence="3 4" id="KW-0378">Hydrolase</keyword>
<evidence type="ECO:0000256" key="3">
    <source>
        <dbReference type="ARBA" id="ARBA00022801"/>
    </source>
</evidence>
<dbReference type="Pfam" id="PF02055">
    <property type="entry name" value="Glyco_hydro_30"/>
    <property type="match status" value="1"/>
</dbReference>
<dbReference type="STRING" id="714943.Mucpa_7048"/>
<dbReference type="Proteomes" id="UP000002774">
    <property type="component" value="Chromosome"/>
</dbReference>
<dbReference type="GO" id="GO:0004348">
    <property type="term" value="F:glucosylceramidase activity"/>
    <property type="evidence" value="ECO:0007669"/>
    <property type="project" value="InterPro"/>
</dbReference>
<sequence>MPKAKFHQANTLIIYNMIPFVFFKNLQQLLLKKMNLKVLLVIPTIILSETVSAQKINWISSTVDKHWVENKKLSFNNNDTAQADIVINPDQKKQQMEGFGACFNEKGWEVLQGLPSNKKDEILRNLFLKEGANFTLCRIPVASNDYSFSYYSFDDVPGDFKMRNFNIDRDRYILIPYIKAALALQPELKIWASPWSPPAWMKVNNHYSMNAGGPEQYASDMAPERHIGNNATAFKMEDQYLNAYSLYLSKFIQAYKNEGIKIGRLCVQNEIVYTPQWPSCTWRPEDLAYFIGKFIGPQFKSEQIATEIWLGTVNTSDANYTRTVLNDKNAASFIRGIGFQWDAKHQIKTIHHEFPDMPIMQTESECGNGENNWGSLEYTWSLIHHYISNGASSYMYWNMVLDETGRSSWGWVQNALISVNKRSGEIKYNPEFYLMKHLSHYVLPGSYLLKSSAQKDHLAFLDPNGNKVLMIMNAEEKNKNVKIISNGKSVVISLLPKSMNTLVW</sequence>
<feature type="domain" description="Glycosyl hydrolase family 30 TIM-barrel" evidence="5">
    <location>
        <begin position="97"/>
        <end position="442"/>
    </location>
</feature>
<dbReference type="Gene3D" id="2.60.40.1180">
    <property type="entry name" value="Golgi alpha-mannosidase II"/>
    <property type="match status" value="1"/>
</dbReference>
<dbReference type="RefSeq" id="WP_008513284.1">
    <property type="nucleotide sequence ID" value="NZ_CM001403.1"/>
</dbReference>
<dbReference type="PANTHER" id="PTHR11069:SF23">
    <property type="entry name" value="LYSOSOMAL ACID GLUCOSYLCERAMIDASE"/>
    <property type="match status" value="1"/>
</dbReference>
<dbReference type="SUPFAM" id="SSF51445">
    <property type="entry name" value="(Trans)glycosidases"/>
    <property type="match status" value="1"/>
</dbReference>
<evidence type="ECO:0000256" key="1">
    <source>
        <dbReference type="ARBA" id="ARBA00005382"/>
    </source>
</evidence>
<dbReference type="AlphaFoldDB" id="H1Y870"/>
<keyword evidence="4" id="KW-0326">Glycosidase</keyword>
<dbReference type="InterPro" id="IPR033452">
    <property type="entry name" value="GH30_C"/>
</dbReference>
<feature type="domain" description="Glycosyl hydrolase family 30 beta sandwich" evidence="6">
    <location>
        <begin position="454"/>
        <end position="502"/>
    </location>
</feature>
<dbReference type="EMBL" id="CM001403">
    <property type="protein sequence ID" value="EHQ31092.1"/>
    <property type="molecule type" value="Genomic_DNA"/>
</dbReference>
<evidence type="ECO:0000259" key="5">
    <source>
        <dbReference type="Pfam" id="PF02055"/>
    </source>
</evidence>
<dbReference type="InterPro" id="IPR033453">
    <property type="entry name" value="Glyco_hydro_30_TIM-barrel"/>
</dbReference>
<evidence type="ECO:0000259" key="6">
    <source>
        <dbReference type="Pfam" id="PF17189"/>
    </source>
</evidence>
<gene>
    <name evidence="7" type="ORF">Mucpa_7048</name>
</gene>
<accession>H1Y870</accession>
<keyword evidence="2" id="KW-0732">Signal</keyword>
<comment type="similarity">
    <text evidence="1 4">Belongs to the glycosyl hydrolase 30 family.</text>
</comment>
<dbReference type="GO" id="GO:0016020">
    <property type="term" value="C:membrane"/>
    <property type="evidence" value="ECO:0007669"/>
    <property type="project" value="GOC"/>
</dbReference>
<dbReference type="OrthoDB" id="9806701at2"/>
<organism evidence="7 8">
    <name type="scientific">Mucilaginibacter paludis DSM 18603</name>
    <dbReference type="NCBI Taxonomy" id="714943"/>
    <lineage>
        <taxon>Bacteria</taxon>
        <taxon>Pseudomonadati</taxon>
        <taxon>Bacteroidota</taxon>
        <taxon>Sphingobacteriia</taxon>
        <taxon>Sphingobacteriales</taxon>
        <taxon>Sphingobacteriaceae</taxon>
        <taxon>Mucilaginibacter</taxon>
    </lineage>
</organism>
<dbReference type="Pfam" id="PF17189">
    <property type="entry name" value="Glyco_hydro_30C"/>
    <property type="match status" value="1"/>
</dbReference>
<name>H1Y870_9SPHI</name>